<evidence type="ECO:0000313" key="3">
    <source>
        <dbReference type="Proteomes" id="UP000821853"/>
    </source>
</evidence>
<sequence length="293" mass="32005">MCGDVEQNPRPPSDSSDEENGSNNEVLAAIKSLARTMESRHLEVISSLNEVKVSQKLLEERVANINTRLAAVELKVSSLESLPAPTDIQRLVAETVSSENAAIQPRLGDHEDRSRRDNVIFHGITDTPAETWSQTEEKVRAILAKTFSLQLNDEGIARAHRLGGFVVNKCRPVVVNFAAFKTRDKFLSQRSKLKGSGVTLQEDFCKSTRLSRKKLLEFGNACGQKFNLKYNKLHINKRCYVYVAPTDSVCEVTPLNMPGTTADIAFSSATGDDACTSAAVPPSSATVPPSSLS</sequence>
<dbReference type="InterPro" id="IPR004244">
    <property type="entry name" value="Transposase_22"/>
</dbReference>
<evidence type="ECO:0000256" key="1">
    <source>
        <dbReference type="SAM" id="MobiDB-lite"/>
    </source>
</evidence>
<dbReference type="Proteomes" id="UP000821853">
    <property type="component" value="Unassembled WGS sequence"/>
</dbReference>
<protein>
    <submittedName>
        <fullName evidence="2">Uncharacterized protein</fullName>
    </submittedName>
</protein>
<keyword evidence="3" id="KW-1185">Reference proteome</keyword>
<proteinExistence type="predicted"/>
<accession>A0A9J6HB60</accession>
<dbReference type="Gene3D" id="3.30.70.1820">
    <property type="entry name" value="L1 transposable element, RRM domain"/>
    <property type="match status" value="1"/>
</dbReference>
<dbReference type="EMBL" id="JABSTR010001569">
    <property type="protein sequence ID" value="KAH9384096.1"/>
    <property type="molecule type" value="Genomic_DNA"/>
</dbReference>
<feature type="region of interest" description="Disordered" evidence="1">
    <location>
        <begin position="1"/>
        <end position="23"/>
    </location>
</feature>
<reference evidence="2 3" key="1">
    <citation type="journal article" date="2020" name="Cell">
        <title>Large-Scale Comparative Analyses of Tick Genomes Elucidate Their Genetic Diversity and Vector Capacities.</title>
        <authorList>
            <consortium name="Tick Genome and Microbiome Consortium (TIGMIC)"/>
            <person name="Jia N."/>
            <person name="Wang J."/>
            <person name="Shi W."/>
            <person name="Du L."/>
            <person name="Sun Y."/>
            <person name="Zhan W."/>
            <person name="Jiang J.F."/>
            <person name="Wang Q."/>
            <person name="Zhang B."/>
            <person name="Ji P."/>
            <person name="Bell-Sakyi L."/>
            <person name="Cui X.M."/>
            <person name="Yuan T.T."/>
            <person name="Jiang B.G."/>
            <person name="Yang W.F."/>
            <person name="Lam T.T."/>
            <person name="Chang Q.C."/>
            <person name="Ding S.J."/>
            <person name="Wang X.J."/>
            <person name="Zhu J.G."/>
            <person name="Ruan X.D."/>
            <person name="Zhao L."/>
            <person name="Wei J.T."/>
            <person name="Ye R.Z."/>
            <person name="Que T.C."/>
            <person name="Du C.H."/>
            <person name="Zhou Y.H."/>
            <person name="Cheng J.X."/>
            <person name="Dai P.F."/>
            <person name="Guo W.B."/>
            <person name="Han X.H."/>
            <person name="Huang E.J."/>
            <person name="Li L.F."/>
            <person name="Wei W."/>
            <person name="Gao Y.C."/>
            <person name="Liu J.Z."/>
            <person name="Shao H.Z."/>
            <person name="Wang X."/>
            <person name="Wang C.C."/>
            <person name="Yang T.C."/>
            <person name="Huo Q.B."/>
            <person name="Li W."/>
            <person name="Chen H.Y."/>
            <person name="Chen S.E."/>
            <person name="Zhou L.G."/>
            <person name="Ni X.B."/>
            <person name="Tian J.H."/>
            <person name="Sheng Y."/>
            <person name="Liu T."/>
            <person name="Pan Y.S."/>
            <person name="Xia L.Y."/>
            <person name="Li J."/>
            <person name="Zhao F."/>
            <person name="Cao W.C."/>
        </authorList>
    </citation>
    <scope>NUCLEOTIDE SEQUENCE [LARGE SCALE GENOMIC DNA]</scope>
    <source>
        <strain evidence="2">HaeL-2018</strain>
    </source>
</reference>
<dbReference type="VEuPathDB" id="VectorBase:HLOH_042356"/>
<dbReference type="OrthoDB" id="6514226at2759"/>
<dbReference type="OMA" id="LHINKRC"/>
<name>A0A9J6HB60_HAELO</name>
<comment type="caution">
    <text evidence="2">The sequence shown here is derived from an EMBL/GenBank/DDBJ whole genome shotgun (WGS) entry which is preliminary data.</text>
</comment>
<gene>
    <name evidence="2" type="ORF">HPB48_026078</name>
</gene>
<dbReference type="AlphaFoldDB" id="A0A9J6HB60"/>
<evidence type="ECO:0000313" key="2">
    <source>
        <dbReference type="EMBL" id="KAH9384096.1"/>
    </source>
</evidence>
<organism evidence="2 3">
    <name type="scientific">Haemaphysalis longicornis</name>
    <name type="common">Bush tick</name>
    <dbReference type="NCBI Taxonomy" id="44386"/>
    <lineage>
        <taxon>Eukaryota</taxon>
        <taxon>Metazoa</taxon>
        <taxon>Ecdysozoa</taxon>
        <taxon>Arthropoda</taxon>
        <taxon>Chelicerata</taxon>
        <taxon>Arachnida</taxon>
        <taxon>Acari</taxon>
        <taxon>Parasitiformes</taxon>
        <taxon>Ixodida</taxon>
        <taxon>Ixodoidea</taxon>
        <taxon>Ixodidae</taxon>
        <taxon>Haemaphysalinae</taxon>
        <taxon>Haemaphysalis</taxon>
    </lineage>
</organism>
<dbReference type="PANTHER" id="PTHR11505">
    <property type="entry name" value="L1 TRANSPOSABLE ELEMENT-RELATED"/>
    <property type="match status" value="1"/>
</dbReference>